<dbReference type="EMBL" id="JASHIF010000012">
    <property type="protein sequence ID" value="MDI9860741.1"/>
    <property type="molecule type" value="Genomic_DNA"/>
</dbReference>
<dbReference type="PANTHER" id="PTHR31462:SF5">
    <property type="entry name" value="ENDOSOMAL_LYSOSOMAL PROTON CHANNEL TMEM175"/>
    <property type="match status" value="1"/>
</dbReference>
<evidence type="ECO:0000256" key="5">
    <source>
        <dbReference type="ARBA" id="ARBA00022692"/>
    </source>
</evidence>
<accession>A0ABT6YC07</accession>
<evidence type="ECO:0000256" key="8">
    <source>
        <dbReference type="ARBA" id="ARBA00022989"/>
    </source>
</evidence>
<keyword evidence="4" id="KW-0633">Potassium transport</keyword>
<feature type="transmembrane region" description="Helical" evidence="13">
    <location>
        <begin position="155"/>
        <end position="185"/>
    </location>
</feature>
<feature type="transmembrane region" description="Helical" evidence="13">
    <location>
        <begin position="7"/>
        <end position="24"/>
    </location>
</feature>
<keyword evidence="6" id="KW-0631">Potassium channel</keyword>
<comment type="caution">
    <text evidence="14">The sequence shown here is derived from an EMBL/GenBank/DDBJ whole genome shotgun (WGS) entry which is preliminary data.</text>
</comment>
<feature type="transmembrane region" description="Helical" evidence="13">
    <location>
        <begin position="44"/>
        <end position="66"/>
    </location>
</feature>
<keyword evidence="15" id="KW-1185">Reference proteome</keyword>
<evidence type="ECO:0000256" key="4">
    <source>
        <dbReference type="ARBA" id="ARBA00022538"/>
    </source>
</evidence>
<keyword evidence="7" id="KW-0630">Potassium</keyword>
<evidence type="ECO:0000256" key="10">
    <source>
        <dbReference type="ARBA" id="ARBA00023136"/>
    </source>
</evidence>
<organism evidence="14 15">
    <name type="scientific">Flectobacillus roseus</name>
    <dbReference type="NCBI Taxonomy" id="502259"/>
    <lineage>
        <taxon>Bacteria</taxon>
        <taxon>Pseudomonadati</taxon>
        <taxon>Bacteroidota</taxon>
        <taxon>Cytophagia</taxon>
        <taxon>Cytophagales</taxon>
        <taxon>Flectobacillaceae</taxon>
        <taxon>Flectobacillus</taxon>
    </lineage>
</organism>
<gene>
    <name evidence="14" type="ORF">QM524_16110</name>
</gene>
<keyword evidence="11" id="KW-0407">Ion channel</keyword>
<comment type="catalytic activity">
    <reaction evidence="12">
        <text>K(+)(in) = K(+)(out)</text>
        <dbReference type="Rhea" id="RHEA:29463"/>
        <dbReference type="ChEBI" id="CHEBI:29103"/>
    </reaction>
</comment>
<evidence type="ECO:0000313" key="14">
    <source>
        <dbReference type="EMBL" id="MDI9860741.1"/>
    </source>
</evidence>
<sequence length="191" mass="21945">MLSKSRVEAFSDGVIAIIITIMAFELKIPELSQSFSSQEVSEALVKVIPKVLSYTLSFVVVGILWLNHHTMFDKIPHVGTKLIWHNLFLLFAMSLIPMPTSFLASYPLLPQAVMFYGFIMFLNAFGFLILRRYVEIHAKLIPYNSTIQKSNWISCSLYLLSIPLALVSVYLSFFIFIGIPLWYFLPDRFHK</sequence>
<evidence type="ECO:0000256" key="12">
    <source>
        <dbReference type="ARBA" id="ARBA00034430"/>
    </source>
</evidence>
<keyword evidence="9" id="KW-0406">Ion transport</keyword>
<keyword evidence="8 13" id="KW-1133">Transmembrane helix</keyword>
<comment type="subcellular location">
    <subcellularLocation>
        <location evidence="1">Membrane</location>
        <topology evidence="1">Multi-pass membrane protein</topology>
    </subcellularLocation>
</comment>
<dbReference type="RefSeq" id="WP_283345358.1">
    <property type="nucleotide sequence ID" value="NZ_JASHIF010000012.1"/>
</dbReference>
<reference evidence="14 15" key="1">
    <citation type="submission" date="2023-05" db="EMBL/GenBank/DDBJ databases">
        <title>Novel species of genus Flectobacillus isolated from stream in China.</title>
        <authorList>
            <person name="Lu H."/>
        </authorList>
    </citation>
    <scope>NUCLEOTIDE SEQUENCE [LARGE SCALE GENOMIC DNA]</scope>
    <source>
        <strain evidence="14 15">KCTC 42575</strain>
    </source>
</reference>
<dbReference type="PANTHER" id="PTHR31462">
    <property type="entry name" value="ENDOSOMAL/LYSOSOMAL POTASSIUM CHANNEL TMEM175"/>
    <property type="match status" value="1"/>
</dbReference>
<feature type="transmembrane region" description="Helical" evidence="13">
    <location>
        <begin position="87"/>
        <end position="109"/>
    </location>
</feature>
<comment type="similarity">
    <text evidence="2">Belongs to the TMEM175 family.</text>
</comment>
<dbReference type="Pfam" id="PF06736">
    <property type="entry name" value="TMEM175"/>
    <property type="match status" value="1"/>
</dbReference>
<protein>
    <submittedName>
        <fullName evidence="14">TMEM175 family protein</fullName>
    </submittedName>
</protein>
<evidence type="ECO:0000256" key="6">
    <source>
        <dbReference type="ARBA" id="ARBA00022826"/>
    </source>
</evidence>
<evidence type="ECO:0000256" key="9">
    <source>
        <dbReference type="ARBA" id="ARBA00023065"/>
    </source>
</evidence>
<dbReference type="Proteomes" id="UP001236507">
    <property type="component" value="Unassembled WGS sequence"/>
</dbReference>
<evidence type="ECO:0000256" key="7">
    <source>
        <dbReference type="ARBA" id="ARBA00022958"/>
    </source>
</evidence>
<evidence type="ECO:0000256" key="2">
    <source>
        <dbReference type="ARBA" id="ARBA00006920"/>
    </source>
</evidence>
<dbReference type="InterPro" id="IPR010617">
    <property type="entry name" value="TMEM175-like"/>
</dbReference>
<evidence type="ECO:0000256" key="1">
    <source>
        <dbReference type="ARBA" id="ARBA00004141"/>
    </source>
</evidence>
<evidence type="ECO:0000256" key="13">
    <source>
        <dbReference type="SAM" id="Phobius"/>
    </source>
</evidence>
<feature type="transmembrane region" description="Helical" evidence="13">
    <location>
        <begin position="115"/>
        <end position="134"/>
    </location>
</feature>
<keyword evidence="5 13" id="KW-0812">Transmembrane</keyword>
<proteinExistence type="inferred from homology"/>
<keyword evidence="10 13" id="KW-0472">Membrane</keyword>
<evidence type="ECO:0000313" key="15">
    <source>
        <dbReference type="Proteomes" id="UP001236507"/>
    </source>
</evidence>
<evidence type="ECO:0000256" key="11">
    <source>
        <dbReference type="ARBA" id="ARBA00023303"/>
    </source>
</evidence>
<name>A0ABT6YC07_9BACT</name>
<evidence type="ECO:0000256" key="3">
    <source>
        <dbReference type="ARBA" id="ARBA00022448"/>
    </source>
</evidence>
<keyword evidence="3" id="KW-0813">Transport</keyword>